<protein>
    <recommendedName>
        <fullName evidence="2">Alginate export domain-containing protein</fullName>
    </recommendedName>
</protein>
<proteinExistence type="predicted"/>
<accession>A0A382V8C9</accession>
<organism evidence="1">
    <name type="scientific">marine metagenome</name>
    <dbReference type="NCBI Taxonomy" id="408172"/>
    <lineage>
        <taxon>unclassified sequences</taxon>
        <taxon>metagenomes</taxon>
        <taxon>ecological metagenomes</taxon>
    </lineage>
</organism>
<dbReference type="AlphaFoldDB" id="A0A382V8C9"/>
<evidence type="ECO:0000313" key="1">
    <source>
        <dbReference type="EMBL" id="SVD42806.1"/>
    </source>
</evidence>
<evidence type="ECO:0008006" key="2">
    <source>
        <dbReference type="Google" id="ProtNLM"/>
    </source>
</evidence>
<dbReference type="SUPFAM" id="SSF56935">
    <property type="entry name" value="Porins"/>
    <property type="match status" value="1"/>
</dbReference>
<dbReference type="EMBL" id="UINC01149997">
    <property type="protein sequence ID" value="SVD42806.1"/>
    <property type="molecule type" value="Genomic_DNA"/>
</dbReference>
<gene>
    <name evidence="1" type="ORF">METZ01_LOCUS395660</name>
</gene>
<reference evidence="1" key="1">
    <citation type="submission" date="2018-05" db="EMBL/GenBank/DDBJ databases">
        <authorList>
            <person name="Lanie J.A."/>
            <person name="Ng W.-L."/>
            <person name="Kazmierczak K.M."/>
            <person name="Andrzejewski T.M."/>
            <person name="Davidsen T.M."/>
            <person name="Wayne K.J."/>
            <person name="Tettelin H."/>
            <person name="Glass J.I."/>
            <person name="Rusch D."/>
            <person name="Podicherti R."/>
            <person name="Tsui H.-C.T."/>
            <person name="Winkler M.E."/>
        </authorList>
    </citation>
    <scope>NUCLEOTIDE SEQUENCE</scope>
</reference>
<sequence length="189" mass="20180">MKTLLSFFSASVLAVSFSFAQVPGIPGLSRAPVASGSQGTNLGANTTSGAGGIDLANRVKLRGYVDFMYNNVDDEGVRSGHDKGFDTSADVDFLFDFSPVTAELHTELSSGGGVSLEQAFIRYSVNRDFNISMGRQLTTLGFEGDEAPNLYQVSNAYLMTDDTANGGEDGSRRKYVDGIRANFNNGRFG</sequence>
<name>A0A382V8C9_9ZZZZ</name>
<feature type="non-terminal residue" evidence="1">
    <location>
        <position position="189"/>
    </location>
</feature>